<feature type="compositionally biased region" description="Polar residues" evidence="1">
    <location>
        <begin position="1"/>
        <end position="13"/>
    </location>
</feature>
<feature type="compositionally biased region" description="Basic and acidic residues" evidence="1">
    <location>
        <begin position="191"/>
        <end position="202"/>
    </location>
</feature>
<name>A0A2C6KKY3_9APIC</name>
<feature type="compositionally biased region" description="Basic and acidic residues" evidence="1">
    <location>
        <begin position="33"/>
        <end position="43"/>
    </location>
</feature>
<organism evidence="2 3">
    <name type="scientific">Cystoisospora suis</name>
    <dbReference type="NCBI Taxonomy" id="483139"/>
    <lineage>
        <taxon>Eukaryota</taxon>
        <taxon>Sar</taxon>
        <taxon>Alveolata</taxon>
        <taxon>Apicomplexa</taxon>
        <taxon>Conoidasida</taxon>
        <taxon>Coccidia</taxon>
        <taxon>Eucoccidiorida</taxon>
        <taxon>Eimeriorina</taxon>
        <taxon>Sarcocystidae</taxon>
        <taxon>Cystoisospora</taxon>
    </lineage>
</organism>
<feature type="compositionally biased region" description="Acidic residues" evidence="1">
    <location>
        <begin position="150"/>
        <end position="163"/>
    </location>
</feature>
<protein>
    <submittedName>
        <fullName evidence="2">Uncharacterized protein</fullName>
    </submittedName>
</protein>
<feature type="region of interest" description="Disordered" evidence="1">
    <location>
        <begin position="1"/>
        <end position="218"/>
    </location>
</feature>
<sequence length="233" mass="25475">MPPTSSDPQQTMGTDEGIDGAEESSGAVYTPDQPDHGSPREYSRNGSPHAQRRISSEENRHMGEETDYPDDSETAPAASGGHSRERIGGERHYSKGEEEDNNVTGRDLYPQTEEHGDESTRGGEGRRDGEICGVAEEQDEGGGLRINQHDDDDPFADEEEVEGDAPSGQADHTDRLQTSSGNDEGEGEGETQDHPVQKKDRAGSSADTKKKRYYYEEPPVIDERKVFVGNTPL</sequence>
<reference evidence="2 3" key="1">
    <citation type="journal article" date="2017" name="Int. J. Parasitol.">
        <title>The genome of the protozoan parasite Cystoisospora suis and a reverse vaccinology approach to identify vaccine candidates.</title>
        <authorList>
            <person name="Palmieri N."/>
            <person name="Shrestha A."/>
            <person name="Ruttkowski B."/>
            <person name="Beck T."/>
            <person name="Vogl C."/>
            <person name="Tomley F."/>
            <person name="Blake D.P."/>
            <person name="Joachim A."/>
        </authorList>
    </citation>
    <scope>NUCLEOTIDE SEQUENCE [LARGE SCALE GENOMIC DNA]</scope>
    <source>
        <strain evidence="2 3">Wien I</strain>
    </source>
</reference>
<dbReference type="EMBL" id="MIGC01005341">
    <property type="protein sequence ID" value="PHJ17026.1"/>
    <property type="molecule type" value="Genomic_DNA"/>
</dbReference>
<evidence type="ECO:0000313" key="3">
    <source>
        <dbReference type="Proteomes" id="UP000221165"/>
    </source>
</evidence>
<dbReference type="RefSeq" id="XP_067918751.1">
    <property type="nucleotide sequence ID" value="XM_068069270.1"/>
</dbReference>
<feature type="compositionally biased region" description="Basic and acidic residues" evidence="1">
    <location>
        <begin position="82"/>
        <end position="96"/>
    </location>
</feature>
<accession>A0A2C6KKY3</accession>
<comment type="caution">
    <text evidence="2">The sequence shown here is derived from an EMBL/GenBank/DDBJ whole genome shotgun (WGS) entry which is preliminary data.</text>
</comment>
<proteinExistence type="predicted"/>
<dbReference type="VEuPathDB" id="ToxoDB:CSUI_009152"/>
<feature type="compositionally biased region" description="Basic and acidic residues" evidence="1">
    <location>
        <begin position="112"/>
        <end position="130"/>
    </location>
</feature>
<gene>
    <name evidence="2" type="ORF">CSUI_009152</name>
</gene>
<evidence type="ECO:0000256" key="1">
    <source>
        <dbReference type="SAM" id="MobiDB-lite"/>
    </source>
</evidence>
<keyword evidence="3" id="KW-1185">Reference proteome</keyword>
<dbReference type="GeneID" id="94432481"/>
<evidence type="ECO:0000313" key="2">
    <source>
        <dbReference type="EMBL" id="PHJ17026.1"/>
    </source>
</evidence>
<feature type="compositionally biased region" description="Basic and acidic residues" evidence="1">
    <location>
        <begin position="54"/>
        <end position="64"/>
    </location>
</feature>
<dbReference type="AlphaFoldDB" id="A0A2C6KKY3"/>
<dbReference type="Proteomes" id="UP000221165">
    <property type="component" value="Unassembled WGS sequence"/>
</dbReference>